<evidence type="ECO:0000313" key="1">
    <source>
        <dbReference type="EMBL" id="GAF67664.1"/>
    </source>
</evidence>
<protein>
    <submittedName>
        <fullName evidence="1">Uncharacterized protein</fullName>
    </submittedName>
</protein>
<comment type="caution">
    <text evidence="1">The sequence shown here is derived from an EMBL/GenBank/DDBJ whole genome shotgun (WGS) entry which is preliminary data.</text>
</comment>
<dbReference type="AlphaFoldDB" id="X0RFI1"/>
<name>X0RFI1_9ZZZZ</name>
<organism evidence="1">
    <name type="scientific">marine sediment metagenome</name>
    <dbReference type="NCBI Taxonomy" id="412755"/>
    <lineage>
        <taxon>unclassified sequences</taxon>
        <taxon>metagenomes</taxon>
        <taxon>ecological metagenomes</taxon>
    </lineage>
</organism>
<dbReference type="EMBL" id="BARS01006303">
    <property type="protein sequence ID" value="GAF67664.1"/>
    <property type="molecule type" value="Genomic_DNA"/>
</dbReference>
<accession>X0RFI1</accession>
<proteinExistence type="predicted"/>
<feature type="non-terminal residue" evidence="1">
    <location>
        <position position="55"/>
    </location>
</feature>
<reference evidence="1" key="1">
    <citation type="journal article" date="2014" name="Front. Microbiol.">
        <title>High frequency of phylogenetically diverse reductive dehalogenase-homologous genes in deep subseafloor sedimentary metagenomes.</title>
        <authorList>
            <person name="Kawai M."/>
            <person name="Futagami T."/>
            <person name="Toyoda A."/>
            <person name="Takaki Y."/>
            <person name="Nishi S."/>
            <person name="Hori S."/>
            <person name="Arai W."/>
            <person name="Tsubouchi T."/>
            <person name="Morono Y."/>
            <person name="Uchiyama I."/>
            <person name="Ito T."/>
            <person name="Fujiyama A."/>
            <person name="Inagaki F."/>
            <person name="Takami H."/>
        </authorList>
    </citation>
    <scope>NUCLEOTIDE SEQUENCE</scope>
    <source>
        <strain evidence="1">Expedition CK06-06</strain>
    </source>
</reference>
<gene>
    <name evidence="1" type="ORF">S01H1_12301</name>
</gene>
<sequence>MRTAFTMSTQYKEFKYMKLHDWIPIDKIVWTEFSENPNAIQLLEQNLDKVNWHYL</sequence>